<dbReference type="InterPro" id="IPR036442">
    <property type="entry name" value="ProQ/FinO_sf"/>
</dbReference>
<dbReference type="Proteomes" id="UP000257039">
    <property type="component" value="Unassembled WGS sequence"/>
</dbReference>
<keyword evidence="3" id="KW-0143">Chaperone</keyword>
<keyword evidence="2" id="KW-0694">RNA-binding</keyword>
<name>A0A4P9VFB0_9GAMM</name>
<evidence type="ECO:0000256" key="3">
    <source>
        <dbReference type="ARBA" id="ARBA00023186"/>
    </source>
</evidence>
<evidence type="ECO:0000256" key="1">
    <source>
        <dbReference type="ARBA" id="ARBA00022490"/>
    </source>
</evidence>
<reference evidence="5 6" key="1">
    <citation type="submission" date="2017-04" db="EMBL/GenBank/DDBJ databases">
        <title>Draft genome sequence of Zooshikella ganghwensis VG4 isolated from Red Sea sediments.</title>
        <authorList>
            <person name="Rehman Z."/>
            <person name="Alam I."/>
            <person name="Kamau A."/>
            <person name="Bajic V."/>
            <person name="Leiknes T."/>
        </authorList>
    </citation>
    <scope>NUCLEOTIDE SEQUENCE [LARGE SCALE GENOMIC DNA]</scope>
    <source>
        <strain evidence="5 6">VG4</strain>
    </source>
</reference>
<dbReference type="SMART" id="SM00945">
    <property type="entry name" value="ProQ"/>
    <property type="match status" value="1"/>
</dbReference>
<evidence type="ECO:0000313" key="6">
    <source>
        <dbReference type="Proteomes" id="UP000257039"/>
    </source>
</evidence>
<protein>
    <recommendedName>
        <fullName evidence="4">ProQ/FinO domain-containing protein</fullName>
    </recommendedName>
</protein>
<dbReference type="PANTHER" id="PTHR38106">
    <property type="entry name" value="RNA CHAPERONE PROQ"/>
    <property type="match status" value="1"/>
</dbReference>
<organism evidence="5 6">
    <name type="scientific">Zooshikella ganghwensis</name>
    <dbReference type="NCBI Taxonomy" id="202772"/>
    <lineage>
        <taxon>Bacteria</taxon>
        <taxon>Pseudomonadati</taxon>
        <taxon>Pseudomonadota</taxon>
        <taxon>Gammaproteobacteria</taxon>
        <taxon>Oceanospirillales</taxon>
        <taxon>Zooshikellaceae</taxon>
        <taxon>Zooshikella</taxon>
    </lineage>
</organism>
<dbReference type="RefSeq" id="WP_094789609.1">
    <property type="nucleotide sequence ID" value="NZ_NDXW01000003.1"/>
</dbReference>
<keyword evidence="1" id="KW-0963">Cytoplasm</keyword>
<feature type="domain" description="ProQ/FinO" evidence="4">
    <location>
        <begin position="57"/>
        <end position="159"/>
    </location>
</feature>
<dbReference type="GO" id="GO:0033592">
    <property type="term" value="F:RNA strand annealing activity"/>
    <property type="evidence" value="ECO:0007669"/>
    <property type="project" value="InterPro"/>
</dbReference>
<dbReference type="PANTHER" id="PTHR38106:SF1">
    <property type="entry name" value="RNA CHAPERONE PROQ"/>
    <property type="match status" value="1"/>
</dbReference>
<evidence type="ECO:0000256" key="2">
    <source>
        <dbReference type="ARBA" id="ARBA00022884"/>
    </source>
</evidence>
<dbReference type="InterPro" id="IPR016103">
    <property type="entry name" value="ProQ/FinO"/>
</dbReference>
<sequence length="161" mass="18367">MKNTENNQPQVVVKKKRRINIPQAPASNNEKLAIIIEEKRTQLSLTSVKQSRPKTPSSQRPLHEIFAIFEAAFPKTLGKTFHPLKIGIHKDLAQSVVREQLNHRECRRGLYARMHSIRYLKACQMGAQRLDLEGKPCGEVTTEQAQYASEQLAKRNVQKDA</sequence>
<gene>
    <name evidence="5" type="ORF">B9G39_26480</name>
</gene>
<dbReference type="Pfam" id="PF04352">
    <property type="entry name" value="ProQ"/>
    <property type="match status" value="1"/>
</dbReference>
<keyword evidence="6" id="KW-1185">Reference proteome</keyword>
<evidence type="ECO:0000259" key="4">
    <source>
        <dbReference type="SMART" id="SM00945"/>
    </source>
</evidence>
<evidence type="ECO:0000313" key="5">
    <source>
        <dbReference type="EMBL" id="RDH41778.1"/>
    </source>
</evidence>
<dbReference type="Gene3D" id="1.10.1710.10">
    <property type="entry name" value="ProQ/FinO domain"/>
    <property type="match status" value="1"/>
</dbReference>
<accession>A0A4P9VFB0</accession>
<dbReference type="GO" id="GO:0005829">
    <property type="term" value="C:cytosol"/>
    <property type="evidence" value="ECO:0007669"/>
    <property type="project" value="TreeGrafter"/>
</dbReference>
<dbReference type="GO" id="GO:0010608">
    <property type="term" value="P:post-transcriptional regulation of gene expression"/>
    <property type="evidence" value="ECO:0007669"/>
    <property type="project" value="InterPro"/>
</dbReference>
<dbReference type="EMBL" id="NDXW01000003">
    <property type="protein sequence ID" value="RDH41778.1"/>
    <property type="molecule type" value="Genomic_DNA"/>
</dbReference>
<comment type="caution">
    <text evidence="5">The sequence shown here is derived from an EMBL/GenBank/DDBJ whole genome shotgun (WGS) entry which is preliminary data.</text>
</comment>
<dbReference type="SUPFAM" id="SSF48657">
    <property type="entry name" value="FinO-like"/>
    <property type="match status" value="1"/>
</dbReference>
<dbReference type="InterPro" id="IPR023529">
    <property type="entry name" value="ProQ"/>
</dbReference>
<dbReference type="AlphaFoldDB" id="A0A4P9VFB0"/>
<dbReference type="GO" id="GO:0034057">
    <property type="term" value="F:RNA strand-exchange activity"/>
    <property type="evidence" value="ECO:0007669"/>
    <property type="project" value="InterPro"/>
</dbReference>
<proteinExistence type="predicted"/>